<proteinExistence type="predicted"/>
<dbReference type="KEGG" id="abs:AZOBR_p1170019"/>
<dbReference type="Pfam" id="PF13560">
    <property type="entry name" value="HTH_31"/>
    <property type="match status" value="1"/>
</dbReference>
<feature type="compositionally biased region" description="Basic residues" evidence="1">
    <location>
        <begin position="184"/>
        <end position="193"/>
    </location>
</feature>
<evidence type="ECO:0000313" key="4">
    <source>
        <dbReference type="Proteomes" id="UP000007319"/>
    </source>
</evidence>
<accession>A0A9P1JWN6</accession>
<feature type="compositionally biased region" description="Gly residues" evidence="1">
    <location>
        <begin position="217"/>
        <end position="226"/>
    </location>
</feature>
<reference evidence="3 4" key="1">
    <citation type="journal article" date="2011" name="PLoS Genet.">
        <title>Azospirillum genomes reveal transition of bacteria from aquatic to terrestrial environments.</title>
        <authorList>
            <person name="Wisniewski-Dye F."/>
            <person name="Borziak K."/>
            <person name="Khalsa-Moyers G."/>
            <person name="Alexandre G."/>
            <person name="Sukharnikov L.O."/>
            <person name="Wuichet K."/>
            <person name="Hurst G.B."/>
            <person name="McDonald W.H."/>
            <person name="Robertson J.S."/>
            <person name="Barbe V."/>
            <person name="Calteau A."/>
            <person name="Rouy Z."/>
            <person name="Mangenot S."/>
            <person name="Prigent-Combaret C."/>
            <person name="Normand P."/>
            <person name="Boyer M."/>
            <person name="Siguier P."/>
            <person name="Dessaux Y."/>
            <person name="Elmerich C."/>
            <person name="Condemine G."/>
            <person name="Krishnen G."/>
            <person name="Kennedy I."/>
            <person name="Paterson A.H."/>
            <person name="Gonzalez V."/>
            <person name="Mavingui P."/>
            <person name="Zhulin I.B."/>
        </authorList>
    </citation>
    <scope>NUCLEOTIDE SEQUENCE [LARGE SCALE GENOMIC DNA]</scope>
    <source>
        <strain evidence="3 4">Sp245</strain>
    </source>
</reference>
<evidence type="ECO:0000259" key="2">
    <source>
        <dbReference type="SMART" id="SM00530"/>
    </source>
</evidence>
<dbReference type="Gene3D" id="3.30.450.180">
    <property type="match status" value="1"/>
</dbReference>
<geneLocation type="plasmid" evidence="3 4">
    <name>AZOBR_p1</name>
</geneLocation>
<organism evidence="3 4">
    <name type="scientific">Azospirillum baldaniorum</name>
    <dbReference type="NCBI Taxonomy" id="1064539"/>
    <lineage>
        <taxon>Bacteria</taxon>
        <taxon>Pseudomonadati</taxon>
        <taxon>Pseudomonadota</taxon>
        <taxon>Alphaproteobacteria</taxon>
        <taxon>Rhodospirillales</taxon>
        <taxon>Azospirillaceae</taxon>
        <taxon>Azospirillum</taxon>
    </lineage>
</organism>
<dbReference type="PANTHER" id="PTHR35010">
    <property type="entry name" value="BLL4672 PROTEIN-RELATED"/>
    <property type="match status" value="1"/>
</dbReference>
<dbReference type="SUPFAM" id="SSF47413">
    <property type="entry name" value="lambda repressor-like DNA-binding domains"/>
    <property type="match status" value="1"/>
</dbReference>
<dbReference type="InterPro" id="IPR001387">
    <property type="entry name" value="Cro/C1-type_HTH"/>
</dbReference>
<dbReference type="CDD" id="cd00093">
    <property type="entry name" value="HTH_XRE"/>
    <property type="match status" value="1"/>
</dbReference>
<dbReference type="AlphaFoldDB" id="A0A9P1JWN6"/>
<dbReference type="SMART" id="SM00530">
    <property type="entry name" value="HTH_XRE"/>
    <property type="match status" value="1"/>
</dbReference>
<keyword evidence="4" id="KW-1185">Reference proteome</keyword>
<keyword evidence="3" id="KW-0614">Plasmid</keyword>
<dbReference type="Gene3D" id="1.10.260.40">
    <property type="entry name" value="lambda repressor-like DNA-binding domains"/>
    <property type="match status" value="1"/>
</dbReference>
<evidence type="ECO:0000313" key="3">
    <source>
        <dbReference type="EMBL" id="CCD01223.1"/>
    </source>
</evidence>
<sequence>MSSDDDARHRLGAFLRAHRERLTPAEAGIPQTGSARRRTPGLRREEAAQLCGLSPTWYTWLEQGREVSVSPQALARIAGALRLTAAERAYLFELSRKRDPDADAKDGPDPRPATLLAALEVVAAPAYLLDRVWTAVGWNAPAAHLFSGWLGRGGAEPAALRLPRPHRAGFHRRLGGPRPPAARRIPRRHRPPRRGCGGDRSGRRPARGLAPLRPAVGGSGRSGAGGRHPRLHPSPGRDAGLRTSDVVPRRTIRLQAGDAAGAAGSVRRPPTFPDAPWTASRATPPKAMPSSQPMPCICSPRPSSPPTW</sequence>
<feature type="domain" description="HTH cro/C1-type" evidence="2">
    <location>
        <begin position="14"/>
        <end position="88"/>
    </location>
</feature>
<name>A0A9P1JWN6_9PROT</name>
<dbReference type="EMBL" id="HE577328">
    <property type="protein sequence ID" value="CCD01223.1"/>
    <property type="molecule type" value="Genomic_DNA"/>
</dbReference>
<feature type="region of interest" description="Disordered" evidence="1">
    <location>
        <begin position="256"/>
        <end position="308"/>
    </location>
</feature>
<feature type="region of interest" description="Disordered" evidence="1">
    <location>
        <begin position="168"/>
        <end position="244"/>
    </location>
</feature>
<evidence type="ECO:0000256" key="1">
    <source>
        <dbReference type="SAM" id="MobiDB-lite"/>
    </source>
</evidence>
<dbReference type="InterPro" id="IPR010982">
    <property type="entry name" value="Lambda_DNA-bd_dom_sf"/>
</dbReference>
<dbReference type="Proteomes" id="UP000007319">
    <property type="component" value="Plasmid AZOBR_p1"/>
</dbReference>
<dbReference type="PANTHER" id="PTHR35010:SF2">
    <property type="entry name" value="BLL4672 PROTEIN"/>
    <property type="match status" value="1"/>
</dbReference>
<dbReference type="GO" id="GO:0003677">
    <property type="term" value="F:DNA binding"/>
    <property type="evidence" value="ECO:0007669"/>
    <property type="project" value="InterPro"/>
</dbReference>
<gene>
    <name evidence="3" type="ORF">AZOBR_p1170019</name>
</gene>
<protein>
    <recommendedName>
        <fullName evidence="2">HTH cro/C1-type domain-containing protein</fullName>
    </recommendedName>
</protein>